<evidence type="ECO:0000256" key="1">
    <source>
        <dbReference type="ARBA" id="ARBA00022729"/>
    </source>
</evidence>
<dbReference type="GO" id="GO:0006508">
    <property type="term" value="P:proteolysis"/>
    <property type="evidence" value="ECO:0007669"/>
    <property type="project" value="InterPro"/>
</dbReference>
<dbReference type="GO" id="GO:0008236">
    <property type="term" value="F:serine-type peptidase activity"/>
    <property type="evidence" value="ECO:0007669"/>
    <property type="project" value="InterPro"/>
</dbReference>
<keyword evidence="3" id="KW-0378">Hydrolase</keyword>
<organism evidence="3 4">
    <name type="scientific">Jimgerdemannia flammicorona</name>
    <dbReference type="NCBI Taxonomy" id="994334"/>
    <lineage>
        <taxon>Eukaryota</taxon>
        <taxon>Fungi</taxon>
        <taxon>Fungi incertae sedis</taxon>
        <taxon>Mucoromycota</taxon>
        <taxon>Mucoromycotina</taxon>
        <taxon>Endogonomycetes</taxon>
        <taxon>Endogonales</taxon>
        <taxon>Endogonaceae</taxon>
        <taxon>Jimgerdemannia</taxon>
    </lineage>
</organism>
<comment type="caution">
    <text evidence="3">The sequence shown here is derived from an EMBL/GenBank/DDBJ whole genome shotgun (WGS) entry which is preliminary data.</text>
</comment>
<dbReference type="InterPro" id="IPR029058">
    <property type="entry name" value="AB_hydrolase_fold"/>
</dbReference>
<keyword evidence="1" id="KW-0732">Signal</keyword>
<dbReference type="PANTHER" id="PTHR43037">
    <property type="entry name" value="UNNAMED PRODUCT-RELATED"/>
    <property type="match status" value="1"/>
</dbReference>
<dbReference type="Pfam" id="PF00326">
    <property type="entry name" value="Peptidase_S9"/>
    <property type="match status" value="1"/>
</dbReference>
<name>A0A433DMV5_9FUNG</name>
<dbReference type="AlphaFoldDB" id="A0A433DMV5"/>
<dbReference type="InterPro" id="IPR050955">
    <property type="entry name" value="Plant_Biomass_Hydrol_Est"/>
</dbReference>
<dbReference type="EMBL" id="RBNI01000124">
    <property type="protein sequence ID" value="RUP52184.1"/>
    <property type="molecule type" value="Genomic_DNA"/>
</dbReference>
<reference evidence="3 4" key="1">
    <citation type="journal article" date="2018" name="New Phytol.">
        <title>Phylogenomics of Endogonaceae and evolution of mycorrhizas within Mucoromycota.</title>
        <authorList>
            <person name="Chang Y."/>
            <person name="Desiro A."/>
            <person name="Na H."/>
            <person name="Sandor L."/>
            <person name="Lipzen A."/>
            <person name="Clum A."/>
            <person name="Barry K."/>
            <person name="Grigoriev I.V."/>
            <person name="Martin F.M."/>
            <person name="Stajich J.E."/>
            <person name="Smith M.E."/>
            <person name="Bonito G."/>
            <person name="Spatafora J.W."/>
        </authorList>
    </citation>
    <scope>NUCLEOTIDE SEQUENCE [LARGE SCALE GENOMIC DNA]</scope>
    <source>
        <strain evidence="3 4">GMNB39</strain>
    </source>
</reference>
<accession>A0A433DMV5</accession>
<protein>
    <submittedName>
        <fullName evidence="3">Alpha/Beta hydrolase protein</fullName>
    </submittedName>
</protein>
<sequence>MGGFGTWDLAITYPDRFAAAIPICGGGNTEHIDRIKNLPVWCFHGALDNTVPVQRSIDMVEALKKVGGNVKLTVYPNVKHDSWSQTYKNEEVINWMLQQKQE</sequence>
<keyword evidence="4" id="KW-1185">Reference proteome</keyword>
<dbReference type="SUPFAM" id="SSF53474">
    <property type="entry name" value="alpha/beta-Hydrolases"/>
    <property type="match status" value="1"/>
</dbReference>
<dbReference type="Gene3D" id="3.40.50.1820">
    <property type="entry name" value="alpha/beta hydrolase"/>
    <property type="match status" value="1"/>
</dbReference>
<dbReference type="OrthoDB" id="2152248at2759"/>
<gene>
    <name evidence="3" type="ORF">BC936DRAFT_138068</name>
</gene>
<dbReference type="InterPro" id="IPR001375">
    <property type="entry name" value="Peptidase_S9_cat"/>
</dbReference>
<feature type="domain" description="Peptidase S9 prolyl oligopeptidase catalytic" evidence="2">
    <location>
        <begin position="36"/>
        <end position="91"/>
    </location>
</feature>
<dbReference type="PANTHER" id="PTHR43037:SF1">
    <property type="entry name" value="BLL1128 PROTEIN"/>
    <property type="match status" value="1"/>
</dbReference>
<evidence type="ECO:0000259" key="2">
    <source>
        <dbReference type="Pfam" id="PF00326"/>
    </source>
</evidence>
<proteinExistence type="predicted"/>
<dbReference type="Proteomes" id="UP000268093">
    <property type="component" value="Unassembled WGS sequence"/>
</dbReference>
<evidence type="ECO:0000313" key="4">
    <source>
        <dbReference type="Proteomes" id="UP000268093"/>
    </source>
</evidence>
<evidence type="ECO:0000313" key="3">
    <source>
        <dbReference type="EMBL" id="RUP52184.1"/>
    </source>
</evidence>